<dbReference type="PANTHER" id="PTHR42878">
    <property type="entry name" value="TWO-COMPONENT HISTIDINE KINASE"/>
    <property type="match status" value="1"/>
</dbReference>
<dbReference type="Pfam" id="PF00512">
    <property type="entry name" value="HisKA"/>
    <property type="match status" value="1"/>
</dbReference>
<sequence length="499" mass="55092">MANDPRSILLVEDERIHAELLRRALLSRFPDLQLHHAQTLGEARAILGQSAPELAIVDLELPDGRGTDLLAEVSGSFTLPVLIMTGQGDEAVAVEAIKAGALEYVVKSAATLADMPRIVERALREWRNIAERRRAEHALKESEQRFRSVFEFAPAGMAIVSNQGRVLQVNPAFCRLSGYSEAECLEKHVLEVTHPDDREGSRRLYEELRSGKLNHFDCEKRYLCKDGTVLWGRATVAGVYREDGDLAYCVAMVMNIDEHKQAEAKLQEAYRELDTFVSTVSHDLRLPLTPIIGYADFLRQEYSGSLDESALQILETIAAQGRRMTRIMEDLLTLSKLDRIDAPREAVDTGLVVRDTVKDLSEAIKAAGTTVAIAPLPAVFVPESFLHQVFSNLIGNAVNYAGRYSSLIEVGCESGEQSLRYFVRDRGPGIPESDLEKVFDQFYRCGDSAGTSGTGLGLAIVAKIARKFGGRAWAEQTPGGGATFWVEFPREPSVKAVNE</sequence>
<feature type="modified residue" description="4-aspartylphosphate" evidence="7">
    <location>
        <position position="58"/>
    </location>
</feature>
<dbReference type="SMART" id="SM00388">
    <property type="entry name" value="HisKA"/>
    <property type="match status" value="1"/>
</dbReference>
<dbReference type="Gene3D" id="1.10.287.130">
    <property type="match status" value="1"/>
</dbReference>
<dbReference type="InterPro" id="IPR003661">
    <property type="entry name" value="HisK_dim/P_dom"/>
</dbReference>
<dbReference type="InterPro" id="IPR001610">
    <property type="entry name" value="PAC"/>
</dbReference>
<evidence type="ECO:0000256" key="1">
    <source>
        <dbReference type="ARBA" id="ARBA00000085"/>
    </source>
</evidence>
<dbReference type="Pfam" id="PF00072">
    <property type="entry name" value="Response_reg"/>
    <property type="match status" value="1"/>
</dbReference>
<dbReference type="Gene3D" id="3.30.450.20">
    <property type="entry name" value="PAS domain"/>
    <property type="match status" value="1"/>
</dbReference>
<dbReference type="SUPFAM" id="SSF47384">
    <property type="entry name" value="Homodimeric domain of signal transducing histidine kinase"/>
    <property type="match status" value="1"/>
</dbReference>
<dbReference type="Gene3D" id="3.40.50.2300">
    <property type="match status" value="1"/>
</dbReference>
<dbReference type="PRINTS" id="PR00344">
    <property type="entry name" value="BCTRLSENSOR"/>
</dbReference>
<dbReference type="InterPro" id="IPR003594">
    <property type="entry name" value="HATPase_dom"/>
</dbReference>
<keyword evidence="4" id="KW-0808">Transferase</keyword>
<reference evidence="12 13" key="2">
    <citation type="journal article" date="2021" name="Int. J. Syst. Evol. Microbiol.">
        <title>Isolation and Polyphasic Characterization of Desulfuromonas versatilis sp. Nov., an Electrogenic Bacteria Capable of Versatile Metabolism Isolated from a Graphene Oxide-Reducing Enrichment Culture.</title>
        <authorList>
            <person name="Xie L."/>
            <person name="Yoshida N."/>
            <person name="Ishii S."/>
            <person name="Meng L."/>
        </authorList>
    </citation>
    <scope>NUCLEOTIDE SEQUENCE [LARGE SCALE GENOMIC DNA]</scope>
    <source>
        <strain evidence="12 13">NIT-T3</strain>
    </source>
</reference>
<dbReference type="Gene3D" id="3.30.565.10">
    <property type="entry name" value="Histidine kinase-like ATPase, C-terminal domain"/>
    <property type="match status" value="1"/>
</dbReference>
<dbReference type="InterPro" id="IPR001789">
    <property type="entry name" value="Sig_transdc_resp-reg_receiver"/>
</dbReference>
<feature type="domain" description="Response regulatory" evidence="9">
    <location>
        <begin position="7"/>
        <end position="122"/>
    </location>
</feature>
<dbReference type="InterPro" id="IPR000014">
    <property type="entry name" value="PAS"/>
</dbReference>
<evidence type="ECO:0000259" key="10">
    <source>
        <dbReference type="PROSITE" id="PS50112"/>
    </source>
</evidence>
<dbReference type="PROSITE" id="PS50110">
    <property type="entry name" value="RESPONSE_REGULATORY"/>
    <property type="match status" value="1"/>
</dbReference>
<dbReference type="SUPFAM" id="SSF55785">
    <property type="entry name" value="PYP-like sensor domain (PAS domain)"/>
    <property type="match status" value="1"/>
</dbReference>
<dbReference type="InterPro" id="IPR004358">
    <property type="entry name" value="Sig_transdc_His_kin-like_C"/>
</dbReference>
<dbReference type="CDD" id="cd00130">
    <property type="entry name" value="PAS"/>
    <property type="match status" value="1"/>
</dbReference>
<evidence type="ECO:0000256" key="6">
    <source>
        <dbReference type="ARBA" id="ARBA00023136"/>
    </source>
</evidence>
<dbReference type="InterPro" id="IPR005467">
    <property type="entry name" value="His_kinase_dom"/>
</dbReference>
<dbReference type="CDD" id="cd00082">
    <property type="entry name" value="HisKA"/>
    <property type="match status" value="1"/>
</dbReference>
<feature type="domain" description="PAC" evidence="11">
    <location>
        <begin position="216"/>
        <end position="268"/>
    </location>
</feature>
<dbReference type="PROSITE" id="PS50113">
    <property type="entry name" value="PAC"/>
    <property type="match status" value="1"/>
</dbReference>
<evidence type="ECO:0000259" key="9">
    <source>
        <dbReference type="PROSITE" id="PS50110"/>
    </source>
</evidence>
<dbReference type="InterPro" id="IPR000700">
    <property type="entry name" value="PAS-assoc_C"/>
</dbReference>
<dbReference type="InterPro" id="IPR036890">
    <property type="entry name" value="HATPase_C_sf"/>
</dbReference>
<dbReference type="Pfam" id="PF02518">
    <property type="entry name" value="HATPase_c"/>
    <property type="match status" value="1"/>
</dbReference>
<accession>A0ABN6DSK5</accession>
<dbReference type="NCBIfam" id="TIGR00229">
    <property type="entry name" value="sensory_box"/>
    <property type="match status" value="1"/>
</dbReference>
<dbReference type="SMART" id="SM00091">
    <property type="entry name" value="PAS"/>
    <property type="match status" value="1"/>
</dbReference>
<dbReference type="PANTHER" id="PTHR42878:SF15">
    <property type="entry name" value="BACTERIOPHYTOCHROME"/>
    <property type="match status" value="1"/>
</dbReference>
<dbReference type="InterPro" id="IPR050351">
    <property type="entry name" value="BphY/WalK/GraS-like"/>
</dbReference>
<dbReference type="EC" id="2.7.13.3" evidence="2"/>
<dbReference type="InterPro" id="IPR013655">
    <property type="entry name" value="PAS_fold_3"/>
</dbReference>
<evidence type="ECO:0000313" key="12">
    <source>
        <dbReference type="EMBL" id="BCR03130.1"/>
    </source>
</evidence>
<keyword evidence="13" id="KW-1185">Reference proteome</keyword>
<dbReference type="PROSITE" id="PS50112">
    <property type="entry name" value="PAS"/>
    <property type="match status" value="1"/>
</dbReference>
<evidence type="ECO:0000313" key="13">
    <source>
        <dbReference type="Proteomes" id="UP001319827"/>
    </source>
</evidence>
<dbReference type="InterPro" id="IPR036097">
    <property type="entry name" value="HisK_dim/P_sf"/>
</dbReference>
<dbReference type="InterPro" id="IPR035965">
    <property type="entry name" value="PAS-like_dom_sf"/>
</dbReference>
<dbReference type="SMART" id="SM00448">
    <property type="entry name" value="REC"/>
    <property type="match status" value="1"/>
</dbReference>
<dbReference type="PROSITE" id="PS50109">
    <property type="entry name" value="HIS_KIN"/>
    <property type="match status" value="1"/>
</dbReference>
<evidence type="ECO:0000256" key="3">
    <source>
        <dbReference type="ARBA" id="ARBA00022553"/>
    </source>
</evidence>
<dbReference type="Pfam" id="PF08447">
    <property type="entry name" value="PAS_3"/>
    <property type="match status" value="1"/>
</dbReference>
<dbReference type="CDD" id="cd00075">
    <property type="entry name" value="HATPase"/>
    <property type="match status" value="1"/>
</dbReference>
<evidence type="ECO:0000256" key="4">
    <source>
        <dbReference type="ARBA" id="ARBA00022679"/>
    </source>
</evidence>
<evidence type="ECO:0000259" key="11">
    <source>
        <dbReference type="PROSITE" id="PS50113"/>
    </source>
</evidence>
<evidence type="ECO:0000256" key="2">
    <source>
        <dbReference type="ARBA" id="ARBA00012438"/>
    </source>
</evidence>
<evidence type="ECO:0000256" key="7">
    <source>
        <dbReference type="PROSITE-ProRule" id="PRU00169"/>
    </source>
</evidence>
<organism evidence="12 13">
    <name type="scientific">Desulfuromonas versatilis</name>
    <dbReference type="NCBI Taxonomy" id="2802975"/>
    <lineage>
        <taxon>Bacteria</taxon>
        <taxon>Pseudomonadati</taxon>
        <taxon>Thermodesulfobacteriota</taxon>
        <taxon>Desulfuromonadia</taxon>
        <taxon>Desulfuromonadales</taxon>
        <taxon>Desulfuromonadaceae</taxon>
        <taxon>Desulfuromonas</taxon>
    </lineage>
</organism>
<dbReference type="Proteomes" id="UP001319827">
    <property type="component" value="Chromosome"/>
</dbReference>
<keyword evidence="3 7" id="KW-0597">Phosphoprotein</keyword>
<comment type="catalytic activity">
    <reaction evidence="1">
        <text>ATP + protein L-histidine = ADP + protein N-phospho-L-histidine.</text>
        <dbReference type="EC" id="2.7.13.3"/>
    </reaction>
</comment>
<keyword evidence="5" id="KW-0418">Kinase</keyword>
<feature type="domain" description="PAS" evidence="10">
    <location>
        <begin position="142"/>
        <end position="212"/>
    </location>
</feature>
<dbReference type="SUPFAM" id="SSF52172">
    <property type="entry name" value="CheY-like"/>
    <property type="match status" value="1"/>
</dbReference>
<name>A0ABN6DSK5_9BACT</name>
<dbReference type="SMART" id="SM00086">
    <property type="entry name" value="PAC"/>
    <property type="match status" value="1"/>
</dbReference>
<dbReference type="CDD" id="cd00156">
    <property type="entry name" value="REC"/>
    <property type="match status" value="1"/>
</dbReference>
<protein>
    <recommendedName>
        <fullName evidence="2">histidine kinase</fullName>
        <ecNumber evidence="2">2.7.13.3</ecNumber>
    </recommendedName>
</protein>
<dbReference type="SUPFAM" id="SSF55874">
    <property type="entry name" value="ATPase domain of HSP90 chaperone/DNA topoisomerase II/histidine kinase"/>
    <property type="match status" value="1"/>
</dbReference>
<evidence type="ECO:0000259" key="8">
    <source>
        <dbReference type="PROSITE" id="PS50109"/>
    </source>
</evidence>
<dbReference type="RefSeq" id="WP_221250608.1">
    <property type="nucleotide sequence ID" value="NZ_AP024355.1"/>
</dbReference>
<keyword evidence="6" id="KW-0472">Membrane</keyword>
<proteinExistence type="predicted"/>
<gene>
    <name evidence="12" type="ORF">DESUT3_01990</name>
</gene>
<feature type="domain" description="Histidine kinase" evidence="8">
    <location>
        <begin position="279"/>
        <end position="492"/>
    </location>
</feature>
<dbReference type="EMBL" id="AP024355">
    <property type="protein sequence ID" value="BCR03130.1"/>
    <property type="molecule type" value="Genomic_DNA"/>
</dbReference>
<evidence type="ECO:0000256" key="5">
    <source>
        <dbReference type="ARBA" id="ARBA00022777"/>
    </source>
</evidence>
<dbReference type="SMART" id="SM00387">
    <property type="entry name" value="HATPase_c"/>
    <property type="match status" value="1"/>
</dbReference>
<reference evidence="12 13" key="1">
    <citation type="journal article" date="2016" name="C (Basel)">
        <title>Selective Growth of and Electricity Production by Marine Exoelectrogenic Bacteria in Self-Aggregated Hydrogel of Microbially Reduced Graphene Oxide.</title>
        <authorList>
            <person name="Yoshida N."/>
            <person name="Goto Y."/>
            <person name="Miyata Y."/>
        </authorList>
    </citation>
    <scope>NUCLEOTIDE SEQUENCE [LARGE SCALE GENOMIC DNA]</scope>
    <source>
        <strain evidence="12 13">NIT-T3</strain>
    </source>
</reference>
<dbReference type="InterPro" id="IPR011006">
    <property type="entry name" value="CheY-like_superfamily"/>
</dbReference>